<proteinExistence type="predicted"/>
<dbReference type="AlphaFoldDB" id="A0A542THA5"/>
<accession>A0A542THA5</accession>
<protein>
    <submittedName>
        <fullName evidence="2">Uncharacterized protein</fullName>
    </submittedName>
</protein>
<comment type="caution">
    <text evidence="2">The sequence shown here is derived from an EMBL/GenBank/DDBJ whole genome shotgun (WGS) entry which is preliminary data.</text>
</comment>
<organism evidence="2 3">
    <name type="scientific">Streptomyces puniciscabiei</name>
    <dbReference type="NCBI Taxonomy" id="164348"/>
    <lineage>
        <taxon>Bacteria</taxon>
        <taxon>Bacillati</taxon>
        <taxon>Actinomycetota</taxon>
        <taxon>Actinomycetes</taxon>
        <taxon>Kitasatosporales</taxon>
        <taxon>Streptomycetaceae</taxon>
        <taxon>Streptomyces</taxon>
    </lineage>
</organism>
<sequence length="91" mass="9684">MRELGMLGASRPASPAGLLPCGLAQRASALLGAQRALTACERLLTSTATNPSGTFSRLRLRNFPFRPLAAKAPERLGPGDSDDYDQVRQDS</sequence>
<feature type="region of interest" description="Disordered" evidence="1">
    <location>
        <begin position="69"/>
        <end position="91"/>
    </location>
</feature>
<evidence type="ECO:0000313" key="2">
    <source>
        <dbReference type="EMBL" id="TQK86224.1"/>
    </source>
</evidence>
<name>A0A542THA5_9ACTN</name>
<reference evidence="2 3" key="1">
    <citation type="submission" date="2019-06" db="EMBL/GenBank/DDBJ databases">
        <title>Sequencing the genomes of 1000 actinobacteria strains.</title>
        <authorList>
            <person name="Klenk H.-P."/>
        </authorList>
    </citation>
    <scope>NUCLEOTIDE SEQUENCE [LARGE SCALE GENOMIC DNA]</scope>
    <source>
        <strain evidence="2 3">DSM 41929</strain>
    </source>
</reference>
<gene>
    <name evidence="2" type="ORF">FB563_6331</name>
</gene>
<keyword evidence="3" id="KW-1185">Reference proteome</keyword>
<evidence type="ECO:0000313" key="3">
    <source>
        <dbReference type="Proteomes" id="UP000318103"/>
    </source>
</evidence>
<evidence type="ECO:0000256" key="1">
    <source>
        <dbReference type="SAM" id="MobiDB-lite"/>
    </source>
</evidence>
<dbReference type="Proteomes" id="UP000318103">
    <property type="component" value="Unassembled WGS sequence"/>
</dbReference>
<dbReference type="EMBL" id="VFNX01000002">
    <property type="protein sequence ID" value="TQK86224.1"/>
    <property type="molecule type" value="Genomic_DNA"/>
</dbReference>